<accession>A0A1E5UKI8</accession>
<dbReference type="AlphaFoldDB" id="A0A1E5UKI8"/>
<dbReference type="PANTHER" id="PTHR33377:SF92">
    <property type="entry name" value="NB-ARC DOMAIN-CONTAINING PROTEIN"/>
    <property type="match status" value="1"/>
</dbReference>
<keyword evidence="3" id="KW-1185">Reference proteome</keyword>
<evidence type="ECO:0000313" key="3">
    <source>
        <dbReference type="Proteomes" id="UP000095767"/>
    </source>
</evidence>
<gene>
    <name evidence="2" type="ORF">BAE44_0025604</name>
</gene>
<name>A0A1E5UKI8_9POAL</name>
<protein>
    <recommendedName>
        <fullName evidence="1">NB-ARC domain-containing protein</fullName>
    </recommendedName>
</protein>
<feature type="domain" description="NB-ARC" evidence="1">
    <location>
        <begin position="257"/>
        <end position="400"/>
    </location>
</feature>
<feature type="non-terminal residue" evidence="2">
    <location>
        <position position="911"/>
    </location>
</feature>
<dbReference type="Proteomes" id="UP000095767">
    <property type="component" value="Unassembled WGS sequence"/>
</dbReference>
<dbReference type="Pfam" id="PF00931">
    <property type="entry name" value="NB-ARC"/>
    <property type="match status" value="1"/>
</dbReference>
<dbReference type="InterPro" id="IPR002182">
    <property type="entry name" value="NB-ARC"/>
</dbReference>
<dbReference type="SUPFAM" id="SSF52540">
    <property type="entry name" value="P-loop containing nucleoside triphosphate hydrolases"/>
    <property type="match status" value="2"/>
</dbReference>
<dbReference type="Gene3D" id="3.40.50.300">
    <property type="entry name" value="P-loop containing nucleotide triphosphate hydrolases"/>
    <property type="match status" value="2"/>
</dbReference>
<evidence type="ECO:0000259" key="1">
    <source>
        <dbReference type="Pfam" id="PF00931"/>
    </source>
</evidence>
<comment type="caution">
    <text evidence="2">The sequence shown here is derived from an EMBL/GenBank/DDBJ whole genome shotgun (WGS) entry which is preliminary data.</text>
</comment>
<dbReference type="InterPro" id="IPR027417">
    <property type="entry name" value="P-loop_NTPase"/>
</dbReference>
<evidence type="ECO:0000313" key="2">
    <source>
        <dbReference type="EMBL" id="OEL13377.1"/>
    </source>
</evidence>
<dbReference type="GO" id="GO:0043531">
    <property type="term" value="F:ADP binding"/>
    <property type="evidence" value="ECO:0007669"/>
    <property type="project" value="InterPro"/>
</dbReference>
<reference evidence="2 3" key="1">
    <citation type="submission" date="2016-09" db="EMBL/GenBank/DDBJ databases">
        <title>The draft genome of Dichanthelium oligosanthes: A C3 panicoid grass species.</title>
        <authorList>
            <person name="Studer A.J."/>
            <person name="Schnable J.C."/>
            <person name="Brutnell T.P."/>
        </authorList>
    </citation>
    <scope>NUCLEOTIDE SEQUENCE [LARGE SCALE GENOMIC DNA]</scope>
    <source>
        <strain evidence="3">cv. Kellogg 1175</strain>
        <tissue evidence="2">Leaf</tissue>
    </source>
</reference>
<dbReference type="PANTHER" id="PTHR33377">
    <property type="entry name" value="OS10G0134700 PROTEIN-RELATED"/>
    <property type="match status" value="1"/>
</dbReference>
<sequence length="911" mass="105169">MVFFELLFDSAFTKKFMEAGGCGKEFMAAGYKCQRAVEEDGGGGSGSRHDVEACVKATAALRRCMAANEIFFKHHYIRALDVGIKDNEKRGYGVEFEEDEEKRMRWRCKRQSNLIVSKYQHQLGKKMLQAAGTGCGGSPRGVLLRAQVIVDEAMGRQITNQAMLQQLDMLRDAMHQGCYTLDTFSRNTEILEQMQKVLDNLSSMILDVEEMVIFLNSYRRLYRQPYSMHILLNNCMFGRQMEAEFIIKFLLHTQHQNSKELEVLPIVGPGKVGKSTLVAHVCKDERVRDHFSETLWLRDHDFTIDGLATFREGCALKHQDRVTDLNNDRRLLVIVELIGDINEDVWNKFCYASKQCLPVGSKIIVTSRSENAVRFGTTRVLTLKYLPQEAYWYFFKTLTFGSTDPKVHPRHVHQAMEIAKILNGSFNSANITAGFLRDNFDIHFWCKVLAFLRAIIQRHVSRFGGHPSAILNGNRPACLRRMGGTSEDFVIYDGRECLSQEEVPKIRQHDVIFGSVKPHGKFEALAWRSQIPPYYSYVNTYEGLFTIDLKSLWVTKIDDYFNLDGNMKILWMVTIRSGSKIIVTSQSDKIVKFGTTHALTLNYLSHEAYWYFFKTITVGSMDPERHPRLTHLAMEIATMLNGSLIGANVTSHFLRDNFDVDFWQKILSFLRGSFQEHVSKCDEHPLDLLKKNRCAHFRRMAMPSEEFVVYHQYQRSSQDEVAEIRVQDVMYGSVKPRGIFEFLRKCTAVFEGARPNVQAILRLVEEECHLCKYSKPLALDVQYRLCRILARAQVIIDEAMGRHITNRAMIQQLDMLRDAMFQGYYYTLDRFRYQCEDTEEAKDQTIETEHVANFLLHTQTHCDKELEVLPIVGPGRVGKGTLVAHVCNDERIRDHFSEIVFLRDHDFRDEK</sequence>
<organism evidence="2 3">
    <name type="scientific">Dichanthelium oligosanthes</name>
    <dbReference type="NCBI Taxonomy" id="888268"/>
    <lineage>
        <taxon>Eukaryota</taxon>
        <taxon>Viridiplantae</taxon>
        <taxon>Streptophyta</taxon>
        <taxon>Embryophyta</taxon>
        <taxon>Tracheophyta</taxon>
        <taxon>Spermatophyta</taxon>
        <taxon>Magnoliopsida</taxon>
        <taxon>Liliopsida</taxon>
        <taxon>Poales</taxon>
        <taxon>Poaceae</taxon>
        <taxon>PACMAD clade</taxon>
        <taxon>Panicoideae</taxon>
        <taxon>Panicodae</taxon>
        <taxon>Paniceae</taxon>
        <taxon>Dichantheliinae</taxon>
        <taxon>Dichanthelium</taxon>
    </lineage>
</organism>
<proteinExistence type="predicted"/>
<dbReference type="EMBL" id="LWDX02073553">
    <property type="protein sequence ID" value="OEL13377.1"/>
    <property type="molecule type" value="Genomic_DNA"/>
</dbReference>